<dbReference type="Proteomes" id="UP000605201">
    <property type="component" value="Unassembled WGS sequence"/>
</dbReference>
<accession>A0A8J6TR07</accession>
<organism evidence="2 3">
    <name type="scientific">Candidatus Desulfatibia vada</name>
    <dbReference type="NCBI Taxonomy" id="2841696"/>
    <lineage>
        <taxon>Bacteria</taxon>
        <taxon>Pseudomonadati</taxon>
        <taxon>Thermodesulfobacteriota</taxon>
        <taxon>Desulfobacteria</taxon>
        <taxon>Desulfobacterales</taxon>
        <taxon>Desulfobacterales incertae sedis</taxon>
        <taxon>Candidatus Desulfatibia</taxon>
    </lineage>
</organism>
<evidence type="ECO:0000256" key="1">
    <source>
        <dbReference type="SAM" id="Phobius"/>
    </source>
</evidence>
<proteinExistence type="predicted"/>
<sequence>MPGLKTMMIDSNVSWLEKIGTIILLPILLIFGFGVLLWWLVLQYWKAVVGSRVFRENLFED</sequence>
<protein>
    <submittedName>
        <fullName evidence="2">Uncharacterized protein</fullName>
    </submittedName>
</protein>
<feature type="transmembrane region" description="Helical" evidence="1">
    <location>
        <begin position="20"/>
        <end position="42"/>
    </location>
</feature>
<evidence type="ECO:0000313" key="2">
    <source>
        <dbReference type="EMBL" id="MBC8431435.1"/>
    </source>
</evidence>
<keyword evidence="1" id="KW-1133">Transmembrane helix</keyword>
<reference evidence="2 3" key="1">
    <citation type="submission" date="2020-08" db="EMBL/GenBank/DDBJ databases">
        <title>Bridging the membrane lipid divide: bacteria of the FCB group superphylum have the potential to synthesize archaeal ether lipids.</title>
        <authorList>
            <person name="Villanueva L."/>
            <person name="Von Meijenfeldt F.A.B."/>
            <person name="Westbye A.B."/>
            <person name="Yadav S."/>
            <person name="Hopmans E.C."/>
            <person name="Dutilh B.E."/>
            <person name="Sinninghe Damste J.S."/>
        </authorList>
    </citation>
    <scope>NUCLEOTIDE SEQUENCE [LARGE SCALE GENOMIC DNA]</scope>
    <source>
        <strain evidence="2">NIOZ-UU17</strain>
    </source>
</reference>
<name>A0A8J6TR07_9BACT</name>
<comment type="caution">
    <text evidence="2">The sequence shown here is derived from an EMBL/GenBank/DDBJ whole genome shotgun (WGS) entry which is preliminary data.</text>
</comment>
<dbReference type="AlphaFoldDB" id="A0A8J6TR07"/>
<gene>
    <name evidence="2" type="ORF">H8D96_05905</name>
</gene>
<evidence type="ECO:0000313" key="3">
    <source>
        <dbReference type="Proteomes" id="UP000605201"/>
    </source>
</evidence>
<keyword evidence="1" id="KW-0472">Membrane</keyword>
<keyword evidence="1" id="KW-0812">Transmembrane</keyword>
<dbReference type="EMBL" id="JACNIG010000142">
    <property type="protein sequence ID" value="MBC8431435.1"/>
    <property type="molecule type" value="Genomic_DNA"/>
</dbReference>